<sequence>MIDSLQKPHSRPIKTILFVLRRDTFRTLHQMEKKKHRGKIWKGLTKESFYSRMENFNSNTLLIDPVAVG</sequence>
<keyword evidence="2" id="KW-1185">Reference proteome</keyword>
<accession>M0NCW4</accession>
<evidence type="ECO:0000313" key="1">
    <source>
        <dbReference type="EMBL" id="EMA55696.1"/>
    </source>
</evidence>
<dbReference type="Proteomes" id="UP000011680">
    <property type="component" value="Unassembled WGS sequence"/>
</dbReference>
<dbReference type="AlphaFoldDB" id="M0NCW4"/>
<gene>
    <name evidence="1" type="ORF">C451_05208</name>
</gene>
<dbReference type="EMBL" id="AOMF01000109">
    <property type="protein sequence ID" value="EMA55696.1"/>
    <property type="molecule type" value="Genomic_DNA"/>
</dbReference>
<organism evidence="1 2">
    <name type="scientific">Halococcus thailandensis JCM 13552</name>
    <dbReference type="NCBI Taxonomy" id="1227457"/>
    <lineage>
        <taxon>Archaea</taxon>
        <taxon>Methanobacteriati</taxon>
        <taxon>Methanobacteriota</taxon>
        <taxon>Stenosarchaea group</taxon>
        <taxon>Halobacteria</taxon>
        <taxon>Halobacteriales</taxon>
        <taxon>Halococcaceae</taxon>
        <taxon>Halococcus</taxon>
    </lineage>
</organism>
<name>M0NCW4_9EURY</name>
<evidence type="ECO:0000313" key="2">
    <source>
        <dbReference type="Proteomes" id="UP000011680"/>
    </source>
</evidence>
<proteinExistence type="predicted"/>
<comment type="caution">
    <text evidence="1">The sequence shown here is derived from an EMBL/GenBank/DDBJ whole genome shotgun (WGS) entry which is preliminary data.</text>
</comment>
<reference evidence="1 2" key="1">
    <citation type="journal article" date="2014" name="PLoS Genet.">
        <title>Phylogenetically driven sequencing of extremely halophilic archaea reveals strategies for static and dynamic osmo-response.</title>
        <authorList>
            <person name="Becker E.A."/>
            <person name="Seitzer P.M."/>
            <person name="Tritt A."/>
            <person name="Larsen D."/>
            <person name="Krusor M."/>
            <person name="Yao A.I."/>
            <person name="Wu D."/>
            <person name="Madern D."/>
            <person name="Eisen J.A."/>
            <person name="Darling A.E."/>
            <person name="Facciotti M.T."/>
        </authorList>
    </citation>
    <scope>NUCLEOTIDE SEQUENCE [LARGE SCALE GENOMIC DNA]</scope>
    <source>
        <strain evidence="1 2">JCM 13552</strain>
    </source>
</reference>
<protein>
    <submittedName>
        <fullName evidence="1">Uncharacterized protein</fullName>
    </submittedName>
</protein>